<dbReference type="EMBL" id="RDQH01000335">
    <property type="protein sequence ID" value="RXH90737.1"/>
    <property type="molecule type" value="Genomic_DNA"/>
</dbReference>
<accession>A0A498J7T5</accession>
<sequence length="75" mass="8405">MNFQYKKGAVDAKFGIKKASELQQNLQSIDVVVTNGSRCLLGIPVWMRKQCKGISNNSYAFWKFQCHGSVCCSRG</sequence>
<gene>
    <name evidence="1" type="ORF">DVH24_035501</name>
</gene>
<reference evidence="1 2" key="1">
    <citation type="submission" date="2018-10" db="EMBL/GenBank/DDBJ databases">
        <title>A high-quality apple genome assembly.</title>
        <authorList>
            <person name="Hu J."/>
        </authorList>
    </citation>
    <scope>NUCLEOTIDE SEQUENCE [LARGE SCALE GENOMIC DNA]</scope>
    <source>
        <strain evidence="2">cv. HFTH1</strain>
        <tissue evidence="1">Young leaf</tissue>
    </source>
</reference>
<evidence type="ECO:0000313" key="1">
    <source>
        <dbReference type="EMBL" id="RXH90737.1"/>
    </source>
</evidence>
<dbReference type="Proteomes" id="UP000290289">
    <property type="component" value="Chromosome 9"/>
</dbReference>
<proteinExistence type="predicted"/>
<organism evidence="1 2">
    <name type="scientific">Malus domestica</name>
    <name type="common">Apple</name>
    <name type="synonym">Pyrus malus</name>
    <dbReference type="NCBI Taxonomy" id="3750"/>
    <lineage>
        <taxon>Eukaryota</taxon>
        <taxon>Viridiplantae</taxon>
        <taxon>Streptophyta</taxon>
        <taxon>Embryophyta</taxon>
        <taxon>Tracheophyta</taxon>
        <taxon>Spermatophyta</taxon>
        <taxon>Magnoliopsida</taxon>
        <taxon>eudicotyledons</taxon>
        <taxon>Gunneridae</taxon>
        <taxon>Pentapetalae</taxon>
        <taxon>rosids</taxon>
        <taxon>fabids</taxon>
        <taxon>Rosales</taxon>
        <taxon>Rosaceae</taxon>
        <taxon>Amygdaloideae</taxon>
        <taxon>Maleae</taxon>
        <taxon>Malus</taxon>
    </lineage>
</organism>
<keyword evidence="2" id="KW-1185">Reference proteome</keyword>
<dbReference type="AlphaFoldDB" id="A0A498J7T5"/>
<protein>
    <submittedName>
        <fullName evidence="1">Uncharacterized protein</fullName>
    </submittedName>
</protein>
<comment type="caution">
    <text evidence="1">The sequence shown here is derived from an EMBL/GenBank/DDBJ whole genome shotgun (WGS) entry which is preliminary data.</text>
</comment>
<evidence type="ECO:0000313" key="2">
    <source>
        <dbReference type="Proteomes" id="UP000290289"/>
    </source>
</evidence>
<name>A0A498J7T5_MALDO</name>